<dbReference type="PROSITE" id="PS00065">
    <property type="entry name" value="D_2_HYDROXYACID_DH_1"/>
    <property type="match status" value="1"/>
</dbReference>
<dbReference type="PANTHER" id="PTHR42789">
    <property type="entry name" value="D-ISOMER SPECIFIC 2-HYDROXYACID DEHYDROGENASE FAMILY PROTEIN (AFU_ORTHOLOGUE AFUA_6G10090)"/>
    <property type="match status" value="1"/>
</dbReference>
<evidence type="ECO:0000256" key="3">
    <source>
        <dbReference type="ARBA" id="ARBA00023002"/>
    </source>
</evidence>
<dbReference type="Pfam" id="PF00389">
    <property type="entry name" value="2-Hacid_dh"/>
    <property type="match status" value="1"/>
</dbReference>
<protein>
    <submittedName>
        <fullName evidence="8">D-3-phosphoglycerate dehydrogenase</fullName>
    </submittedName>
</protein>
<dbReference type="RefSeq" id="WP_076402050.1">
    <property type="nucleotide sequence ID" value="NZ_FTOA01000011.1"/>
</dbReference>
<evidence type="ECO:0000313" key="8">
    <source>
        <dbReference type="EMBL" id="SIT18649.1"/>
    </source>
</evidence>
<evidence type="ECO:0000259" key="7">
    <source>
        <dbReference type="Pfam" id="PF02826"/>
    </source>
</evidence>
<evidence type="ECO:0000256" key="4">
    <source>
        <dbReference type="ARBA" id="ARBA00023027"/>
    </source>
</evidence>
<keyword evidence="4" id="KW-0520">NAD</keyword>
<name>A0A1N7Q7C4_9PROT</name>
<evidence type="ECO:0000259" key="6">
    <source>
        <dbReference type="Pfam" id="PF00389"/>
    </source>
</evidence>
<dbReference type="PANTHER" id="PTHR42789:SF1">
    <property type="entry name" value="D-ISOMER SPECIFIC 2-HYDROXYACID DEHYDROGENASE FAMILY PROTEIN (AFU_ORTHOLOGUE AFUA_6G10090)"/>
    <property type="match status" value="1"/>
</dbReference>
<dbReference type="InterPro" id="IPR050857">
    <property type="entry name" value="D-2-hydroxyacid_DH"/>
</dbReference>
<dbReference type="STRING" id="80876.SAMN05421779_11147"/>
<dbReference type="Pfam" id="PF02826">
    <property type="entry name" value="2-Hacid_dh_C"/>
    <property type="match status" value="1"/>
</dbReference>
<dbReference type="SUPFAM" id="SSF52283">
    <property type="entry name" value="Formate/glycerate dehydrogenase catalytic domain-like"/>
    <property type="match status" value="1"/>
</dbReference>
<keyword evidence="2" id="KW-0028">Amino-acid biosynthesis</keyword>
<comment type="similarity">
    <text evidence="1 5">Belongs to the D-isomer specific 2-hydroxyacid dehydrogenase family.</text>
</comment>
<dbReference type="InterPro" id="IPR006139">
    <property type="entry name" value="D-isomer_2_OHA_DH_cat_dom"/>
</dbReference>
<organism evidence="8 9">
    <name type="scientific">Insolitispirillum peregrinum</name>
    <dbReference type="NCBI Taxonomy" id="80876"/>
    <lineage>
        <taxon>Bacteria</taxon>
        <taxon>Pseudomonadati</taxon>
        <taxon>Pseudomonadota</taxon>
        <taxon>Alphaproteobacteria</taxon>
        <taxon>Rhodospirillales</taxon>
        <taxon>Novispirillaceae</taxon>
        <taxon>Insolitispirillum</taxon>
    </lineage>
</organism>
<gene>
    <name evidence="8" type="ORF">SAMN05421779_11147</name>
</gene>
<dbReference type="Proteomes" id="UP000185678">
    <property type="component" value="Unassembled WGS sequence"/>
</dbReference>
<evidence type="ECO:0000256" key="1">
    <source>
        <dbReference type="ARBA" id="ARBA00005854"/>
    </source>
</evidence>
<dbReference type="GO" id="GO:0051287">
    <property type="term" value="F:NAD binding"/>
    <property type="evidence" value="ECO:0007669"/>
    <property type="project" value="InterPro"/>
</dbReference>
<dbReference type="InterPro" id="IPR029752">
    <property type="entry name" value="D-isomer_DH_CS1"/>
</dbReference>
<proteinExistence type="inferred from homology"/>
<dbReference type="Gene3D" id="3.40.50.720">
    <property type="entry name" value="NAD(P)-binding Rossmann-like Domain"/>
    <property type="match status" value="2"/>
</dbReference>
<evidence type="ECO:0000256" key="2">
    <source>
        <dbReference type="ARBA" id="ARBA00022605"/>
    </source>
</evidence>
<dbReference type="AlphaFoldDB" id="A0A1N7Q7C4"/>
<dbReference type="GO" id="GO:0016616">
    <property type="term" value="F:oxidoreductase activity, acting on the CH-OH group of donors, NAD or NADP as acceptor"/>
    <property type="evidence" value="ECO:0007669"/>
    <property type="project" value="InterPro"/>
</dbReference>
<dbReference type="InterPro" id="IPR006140">
    <property type="entry name" value="D-isomer_DH_NAD-bd"/>
</dbReference>
<evidence type="ECO:0000313" key="9">
    <source>
        <dbReference type="Proteomes" id="UP000185678"/>
    </source>
</evidence>
<dbReference type="GO" id="GO:0008652">
    <property type="term" value="P:amino acid biosynthetic process"/>
    <property type="evidence" value="ECO:0007669"/>
    <property type="project" value="UniProtKB-KW"/>
</dbReference>
<keyword evidence="3 5" id="KW-0560">Oxidoreductase</keyword>
<feature type="domain" description="D-isomer specific 2-hydroxyacid dehydrogenase NAD-binding" evidence="7">
    <location>
        <begin position="109"/>
        <end position="277"/>
    </location>
</feature>
<dbReference type="SUPFAM" id="SSF51735">
    <property type="entry name" value="NAD(P)-binding Rossmann-fold domains"/>
    <property type="match status" value="1"/>
</dbReference>
<reference evidence="8 9" key="1">
    <citation type="submission" date="2017-01" db="EMBL/GenBank/DDBJ databases">
        <authorList>
            <person name="Mah S.A."/>
            <person name="Swanson W.J."/>
            <person name="Moy G.W."/>
            <person name="Vacquier V.D."/>
        </authorList>
    </citation>
    <scope>NUCLEOTIDE SEQUENCE [LARGE SCALE GENOMIC DNA]</scope>
    <source>
        <strain evidence="8 9">DSM 11589</strain>
    </source>
</reference>
<dbReference type="EMBL" id="FTOA01000011">
    <property type="protein sequence ID" value="SIT18649.1"/>
    <property type="molecule type" value="Genomic_DNA"/>
</dbReference>
<evidence type="ECO:0000256" key="5">
    <source>
        <dbReference type="RuleBase" id="RU003719"/>
    </source>
</evidence>
<feature type="domain" description="D-isomer specific 2-hydroxyacid dehydrogenase catalytic" evidence="6">
    <location>
        <begin position="28"/>
        <end position="281"/>
    </location>
</feature>
<accession>A0A1N7Q7C4</accession>
<dbReference type="InterPro" id="IPR036291">
    <property type="entry name" value="NAD(P)-bd_dom_sf"/>
</dbReference>
<dbReference type="OrthoDB" id="9793626at2"/>
<sequence>MKAILVDCTPELRTVMARRGLTIPTGLTVNDGTPSEDELKTLCQGQEVLLVEHTVVPPSVFDACPSLRHVVYMGTGVGSYIDLADAERRGVSIRIVPGYGDQAVAEHALALLFSAVRNIARMDRDLRAGRWDPIGGTQLKGRRVAVIGLGGIGTTFAGLAQALGMEVVGWNRTPRDLPWYQPDLRAALRGADVVSLHLSLNDHTRNLLTAEHLALPRAGFVLVNTARAGLVEEGALLAGLASGQIGHAALDVFPQEPLQPGSPYPALENVTLTTHAAYMTEDAYAELWLRGMAVLAEVRG</sequence>
<keyword evidence="9" id="KW-1185">Reference proteome</keyword>